<dbReference type="AlphaFoldDB" id="A0A4Y3PEF8"/>
<dbReference type="Proteomes" id="UP000316882">
    <property type="component" value="Unassembled WGS sequence"/>
</dbReference>
<reference evidence="1 2" key="1">
    <citation type="submission" date="2019-06" db="EMBL/GenBank/DDBJ databases">
        <title>Whole genome shotgun sequence of Brevibacillus parabrevis NBRC 12334.</title>
        <authorList>
            <person name="Hosoyama A."/>
            <person name="Uohara A."/>
            <person name="Ohji S."/>
            <person name="Ichikawa N."/>
        </authorList>
    </citation>
    <scope>NUCLEOTIDE SEQUENCE [LARGE SCALE GENOMIC DNA]</scope>
    <source>
        <strain evidence="1 2">NBRC 12334</strain>
    </source>
</reference>
<sequence length="128" mass="15618">MTTPLATEEEYELVRQYILFGILFQAVMVDWSRLQLVPLKLSYQAMIDGAFQELSRWAERQQQQMRRLLQQRDCTVVRARREGHVYMVHYQQRGYVREARYTIEMLQAECQELIDWWMRNQQRGEKRA</sequence>
<comment type="caution">
    <text evidence="1">The sequence shown here is derived from an EMBL/GenBank/DDBJ whole genome shotgun (WGS) entry which is preliminary data.</text>
</comment>
<organism evidence="1 2">
    <name type="scientific">Brevibacillus parabrevis</name>
    <dbReference type="NCBI Taxonomy" id="54914"/>
    <lineage>
        <taxon>Bacteria</taxon>
        <taxon>Bacillati</taxon>
        <taxon>Bacillota</taxon>
        <taxon>Bacilli</taxon>
        <taxon>Bacillales</taxon>
        <taxon>Paenibacillaceae</taxon>
        <taxon>Brevibacillus</taxon>
    </lineage>
</organism>
<evidence type="ECO:0000313" key="1">
    <source>
        <dbReference type="EMBL" id="GEB31075.1"/>
    </source>
</evidence>
<dbReference type="STRING" id="54914.AV540_19575"/>
<dbReference type="Pfam" id="PF26325">
    <property type="entry name" value="YhjD"/>
    <property type="match status" value="1"/>
</dbReference>
<protein>
    <submittedName>
        <fullName evidence="1">Uncharacterized protein</fullName>
    </submittedName>
</protein>
<dbReference type="RefSeq" id="WP_122965097.1">
    <property type="nucleotide sequence ID" value="NZ_BJMH01000002.1"/>
</dbReference>
<name>A0A4Y3PEF8_BREPA</name>
<keyword evidence="2" id="KW-1185">Reference proteome</keyword>
<dbReference type="InterPro" id="IPR058600">
    <property type="entry name" value="YhjD-like"/>
</dbReference>
<evidence type="ECO:0000313" key="2">
    <source>
        <dbReference type="Proteomes" id="UP000316882"/>
    </source>
</evidence>
<gene>
    <name evidence="1" type="ORF">BPA01_06550</name>
</gene>
<dbReference type="EMBL" id="BJMH01000002">
    <property type="protein sequence ID" value="GEB31075.1"/>
    <property type="molecule type" value="Genomic_DNA"/>
</dbReference>
<accession>A0A4Y3PEF8</accession>
<proteinExistence type="predicted"/>